<evidence type="ECO:0000313" key="2">
    <source>
        <dbReference type="EMBL" id="CAK0793059.1"/>
    </source>
</evidence>
<organism evidence="2 3">
    <name type="scientific">Prorocentrum cordatum</name>
    <dbReference type="NCBI Taxonomy" id="2364126"/>
    <lineage>
        <taxon>Eukaryota</taxon>
        <taxon>Sar</taxon>
        <taxon>Alveolata</taxon>
        <taxon>Dinophyceae</taxon>
        <taxon>Prorocentrales</taxon>
        <taxon>Prorocentraceae</taxon>
        <taxon>Prorocentrum</taxon>
    </lineage>
</organism>
<gene>
    <name evidence="2" type="ORF">PCOR1329_LOCUS3473</name>
</gene>
<proteinExistence type="predicted"/>
<dbReference type="Proteomes" id="UP001189429">
    <property type="component" value="Unassembled WGS sequence"/>
</dbReference>
<evidence type="ECO:0008006" key="4">
    <source>
        <dbReference type="Google" id="ProtNLM"/>
    </source>
</evidence>
<protein>
    <recommendedName>
        <fullName evidence="4">Hexosyltransferase</fullName>
    </recommendedName>
</protein>
<reference evidence="2" key="1">
    <citation type="submission" date="2023-10" db="EMBL/GenBank/DDBJ databases">
        <authorList>
            <person name="Chen Y."/>
            <person name="Shah S."/>
            <person name="Dougan E. K."/>
            <person name="Thang M."/>
            <person name="Chan C."/>
        </authorList>
    </citation>
    <scope>NUCLEOTIDE SEQUENCE [LARGE SCALE GENOMIC DNA]</scope>
</reference>
<feature type="region of interest" description="Disordered" evidence="1">
    <location>
        <begin position="301"/>
        <end position="325"/>
    </location>
</feature>
<evidence type="ECO:0000256" key="1">
    <source>
        <dbReference type="SAM" id="MobiDB-lite"/>
    </source>
</evidence>
<comment type="caution">
    <text evidence="2">The sequence shown here is derived from an EMBL/GenBank/DDBJ whole genome shotgun (WGS) entry which is preliminary data.</text>
</comment>
<name>A0ABN9PJ89_9DINO</name>
<feature type="compositionally biased region" description="Pro residues" evidence="1">
    <location>
        <begin position="310"/>
        <end position="324"/>
    </location>
</feature>
<accession>A0ABN9PJ89</accession>
<keyword evidence="3" id="KW-1185">Reference proteome</keyword>
<evidence type="ECO:0000313" key="3">
    <source>
        <dbReference type="Proteomes" id="UP001189429"/>
    </source>
</evidence>
<sequence length="655" mass="71304">MVWRRRRSWPTLAPCLVAAPWLPRRGLADAQSTAEFEDGCESPHWSRVRQALDGGAGSVADDGRGDPSANTVARMVLEEAALEAGWDSAGCEVGRFVLSAWQLVHAGTAERAWHLLHRFGSGFYALEWRPRGGWPLLRALARLRESARADPAQTYPACGCDGLGGDGASEQAAVEAELLEATASGPLLGASPGGARAAARALPLAAAAELLQRAAPGRTCPLAVATAHLVLAAALAAGAPGGGLPPEAERLLRLAERAAKGWEPERLPFLDLLTTAWPVLDLLALAEQLALGESAGRGRQPAAGLVARGAPPPDPRSPRCPPPDRAALAAGLEAQRVEVVVVFGRRERVEILHRYLLRNLRVNGGVVDRVSFVVYLATTQDLVWLDELVAAHAPVYVIPPVTGRRLAKFYSICTEPETVYVKIDDDVVFLADETIPEMVRERMRGRCGIVSANVVNHAILSAVHQDIGAIRTFFPLEDATSEGAVTDAALPEHGPRHWQRVDDAMPILPVEKHAQSDCVWRRWECAAWMHESFLSRLEDGTQCAYDFGWHDFHAHGHGSYRGDRFVPFQHTRWSINMIAFTAEDLKEVDWDDLAEDDESELAVMVPHRTNSRGCAVGRALAAHFSYSKQEEGLERHTDLLARYDALSRTMDGESP</sequence>
<dbReference type="EMBL" id="CAUYUJ010000891">
    <property type="protein sequence ID" value="CAK0793059.1"/>
    <property type="molecule type" value="Genomic_DNA"/>
</dbReference>